<accession>A0A8E2JB04</accession>
<protein>
    <submittedName>
        <fullName evidence="1">Uncharacterized protein</fullName>
    </submittedName>
</protein>
<name>A0A8E2JB04_9PEZI</name>
<evidence type="ECO:0000313" key="1">
    <source>
        <dbReference type="EMBL" id="OCK75974.1"/>
    </source>
</evidence>
<dbReference type="Proteomes" id="UP000250266">
    <property type="component" value="Unassembled WGS sequence"/>
</dbReference>
<dbReference type="OrthoDB" id="10264507at2759"/>
<keyword evidence="2" id="KW-1185">Reference proteome</keyword>
<gene>
    <name evidence="1" type="ORF">K432DRAFT_307406</name>
</gene>
<sequence length="62" mass="7322">MGPLESKRQFVSLDNDAEFRERIQRDLIGASFAKVKGTLNAHRYTNFFQLNLYRKVPVNRQH</sequence>
<proteinExistence type="predicted"/>
<dbReference type="EMBL" id="KV745255">
    <property type="protein sequence ID" value="OCK75974.1"/>
    <property type="molecule type" value="Genomic_DNA"/>
</dbReference>
<organism evidence="1 2">
    <name type="scientific">Lepidopterella palustris CBS 459.81</name>
    <dbReference type="NCBI Taxonomy" id="1314670"/>
    <lineage>
        <taxon>Eukaryota</taxon>
        <taxon>Fungi</taxon>
        <taxon>Dikarya</taxon>
        <taxon>Ascomycota</taxon>
        <taxon>Pezizomycotina</taxon>
        <taxon>Dothideomycetes</taxon>
        <taxon>Pleosporomycetidae</taxon>
        <taxon>Mytilinidiales</taxon>
        <taxon>Argynnaceae</taxon>
        <taxon>Lepidopterella</taxon>
    </lineage>
</organism>
<dbReference type="AlphaFoldDB" id="A0A8E2JB04"/>
<evidence type="ECO:0000313" key="2">
    <source>
        <dbReference type="Proteomes" id="UP000250266"/>
    </source>
</evidence>
<reference evidence="1 2" key="1">
    <citation type="journal article" date="2016" name="Nat. Commun.">
        <title>Ectomycorrhizal ecology is imprinted in the genome of the dominant symbiotic fungus Cenococcum geophilum.</title>
        <authorList>
            <consortium name="DOE Joint Genome Institute"/>
            <person name="Peter M."/>
            <person name="Kohler A."/>
            <person name="Ohm R.A."/>
            <person name="Kuo A."/>
            <person name="Krutzmann J."/>
            <person name="Morin E."/>
            <person name="Arend M."/>
            <person name="Barry K.W."/>
            <person name="Binder M."/>
            <person name="Choi C."/>
            <person name="Clum A."/>
            <person name="Copeland A."/>
            <person name="Grisel N."/>
            <person name="Haridas S."/>
            <person name="Kipfer T."/>
            <person name="LaButti K."/>
            <person name="Lindquist E."/>
            <person name="Lipzen A."/>
            <person name="Maire R."/>
            <person name="Meier B."/>
            <person name="Mihaltcheva S."/>
            <person name="Molinier V."/>
            <person name="Murat C."/>
            <person name="Poggeler S."/>
            <person name="Quandt C.A."/>
            <person name="Sperisen C."/>
            <person name="Tritt A."/>
            <person name="Tisserant E."/>
            <person name="Crous P.W."/>
            <person name="Henrissat B."/>
            <person name="Nehls U."/>
            <person name="Egli S."/>
            <person name="Spatafora J.W."/>
            <person name="Grigoriev I.V."/>
            <person name="Martin F.M."/>
        </authorList>
    </citation>
    <scope>NUCLEOTIDE SEQUENCE [LARGE SCALE GENOMIC DNA]</scope>
    <source>
        <strain evidence="1 2">CBS 459.81</strain>
    </source>
</reference>